<organism evidence="1 2">
    <name type="scientific">Hydnum rufescens UP504</name>
    <dbReference type="NCBI Taxonomy" id="1448309"/>
    <lineage>
        <taxon>Eukaryota</taxon>
        <taxon>Fungi</taxon>
        <taxon>Dikarya</taxon>
        <taxon>Basidiomycota</taxon>
        <taxon>Agaricomycotina</taxon>
        <taxon>Agaricomycetes</taxon>
        <taxon>Cantharellales</taxon>
        <taxon>Hydnaceae</taxon>
        <taxon>Hydnum</taxon>
    </lineage>
</organism>
<keyword evidence="2" id="KW-1185">Reference proteome</keyword>
<evidence type="ECO:0000313" key="2">
    <source>
        <dbReference type="Proteomes" id="UP000886523"/>
    </source>
</evidence>
<protein>
    <submittedName>
        <fullName evidence="1">Uncharacterized protein</fullName>
    </submittedName>
</protein>
<name>A0A9P6AND0_9AGAM</name>
<sequence length="66" mass="7357">MLLYGFLQYLTTPGNLVCTIGKVQLNSLTLMTYPGQPNPKCLNCYSTISTAQDLDKEKKVEDGREV</sequence>
<proteinExistence type="predicted"/>
<evidence type="ECO:0000313" key="1">
    <source>
        <dbReference type="EMBL" id="KAF9508742.1"/>
    </source>
</evidence>
<dbReference type="AlphaFoldDB" id="A0A9P6AND0"/>
<comment type="caution">
    <text evidence="1">The sequence shown here is derived from an EMBL/GenBank/DDBJ whole genome shotgun (WGS) entry which is preliminary data.</text>
</comment>
<gene>
    <name evidence="1" type="ORF">BS47DRAFT_1350089</name>
</gene>
<dbReference type="Proteomes" id="UP000886523">
    <property type="component" value="Unassembled WGS sequence"/>
</dbReference>
<accession>A0A9P6AND0</accession>
<dbReference type="EMBL" id="MU129051">
    <property type="protein sequence ID" value="KAF9508742.1"/>
    <property type="molecule type" value="Genomic_DNA"/>
</dbReference>
<reference evidence="1" key="1">
    <citation type="journal article" date="2020" name="Nat. Commun.">
        <title>Large-scale genome sequencing of mycorrhizal fungi provides insights into the early evolution of symbiotic traits.</title>
        <authorList>
            <person name="Miyauchi S."/>
            <person name="Kiss E."/>
            <person name="Kuo A."/>
            <person name="Drula E."/>
            <person name="Kohler A."/>
            <person name="Sanchez-Garcia M."/>
            <person name="Morin E."/>
            <person name="Andreopoulos B."/>
            <person name="Barry K.W."/>
            <person name="Bonito G."/>
            <person name="Buee M."/>
            <person name="Carver A."/>
            <person name="Chen C."/>
            <person name="Cichocki N."/>
            <person name="Clum A."/>
            <person name="Culley D."/>
            <person name="Crous P.W."/>
            <person name="Fauchery L."/>
            <person name="Girlanda M."/>
            <person name="Hayes R.D."/>
            <person name="Keri Z."/>
            <person name="LaButti K."/>
            <person name="Lipzen A."/>
            <person name="Lombard V."/>
            <person name="Magnuson J."/>
            <person name="Maillard F."/>
            <person name="Murat C."/>
            <person name="Nolan M."/>
            <person name="Ohm R.A."/>
            <person name="Pangilinan J."/>
            <person name="Pereira M.F."/>
            <person name="Perotto S."/>
            <person name="Peter M."/>
            <person name="Pfister S."/>
            <person name="Riley R."/>
            <person name="Sitrit Y."/>
            <person name="Stielow J.B."/>
            <person name="Szollosi G."/>
            <person name="Zifcakova L."/>
            <person name="Stursova M."/>
            <person name="Spatafora J.W."/>
            <person name="Tedersoo L."/>
            <person name="Vaario L.M."/>
            <person name="Yamada A."/>
            <person name="Yan M."/>
            <person name="Wang P."/>
            <person name="Xu J."/>
            <person name="Bruns T."/>
            <person name="Baldrian P."/>
            <person name="Vilgalys R."/>
            <person name="Dunand C."/>
            <person name="Henrissat B."/>
            <person name="Grigoriev I.V."/>
            <person name="Hibbett D."/>
            <person name="Nagy L.G."/>
            <person name="Martin F.M."/>
        </authorList>
    </citation>
    <scope>NUCLEOTIDE SEQUENCE</scope>
    <source>
        <strain evidence="1">UP504</strain>
    </source>
</reference>